<dbReference type="Pfam" id="PF01042">
    <property type="entry name" value="Ribonuc_L-PSP"/>
    <property type="match status" value="1"/>
</dbReference>
<sequence>MHDPDRRLDAAPAEPGPAGERPSVAAARRSGAVLIASGQVAARDGRLLAEGRVGEDVSLDVARSCARQCARNVLTAVRDELSGPSGEGGLAAVERVESVSVWVASAPGFTDQHLVADAATELFTEVFGDGAGRHARVALGVAALPTGSPVEVQATFRLRTGPAT</sequence>
<dbReference type="InterPro" id="IPR035959">
    <property type="entry name" value="RutC-like_sf"/>
</dbReference>
<dbReference type="PANTHER" id="PTHR43760:SF1">
    <property type="entry name" value="ENDORIBONUCLEASE L-PSP_CHORISMATE MUTASE-LIKE DOMAIN-CONTAINING PROTEIN"/>
    <property type="match status" value="1"/>
</dbReference>
<dbReference type="CDD" id="cd02199">
    <property type="entry name" value="YjgF_YER057c_UK114_like_1"/>
    <property type="match status" value="1"/>
</dbReference>
<comment type="caution">
    <text evidence="2">The sequence shown here is derived from an EMBL/GenBank/DDBJ whole genome shotgun (WGS) entry which is preliminary data.</text>
</comment>
<dbReference type="SUPFAM" id="SSF55298">
    <property type="entry name" value="YjgF-like"/>
    <property type="match status" value="1"/>
</dbReference>
<dbReference type="Proteomes" id="UP000316706">
    <property type="component" value="Unassembled WGS sequence"/>
</dbReference>
<dbReference type="RefSeq" id="WP_246076910.1">
    <property type="nucleotide sequence ID" value="NZ_VFPO01000001.1"/>
</dbReference>
<dbReference type="Gene3D" id="3.30.1330.40">
    <property type="entry name" value="RutC-like"/>
    <property type="match status" value="1"/>
</dbReference>
<evidence type="ECO:0000256" key="1">
    <source>
        <dbReference type="SAM" id="MobiDB-lite"/>
    </source>
</evidence>
<accession>A0A543I7N1</accession>
<name>A0A543I7N1_9ACTN</name>
<reference evidence="2 3" key="1">
    <citation type="submission" date="2019-06" db="EMBL/GenBank/DDBJ databases">
        <title>Sequencing the genomes of 1000 actinobacteria strains.</title>
        <authorList>
            <person name="Klenk H.-P."/>
        </authorList>
    </citation>
    <scope>NUCLEOTIDE SEQUENCE [LARGE SCALE GENOMIC DNA]</scope>
    <source>
        <strain evidence="2 3">DSM 45043</strain>
    </source>
</reference>
<protein>
    <submittedName>
        <fullName evidence="2">Enamine deaminase RidA (YjgF/YER057c/UK114 family)</fullName>
    </submittedName>
</protein>
<keyword evidence="3" id="KW-1185">Reference proteome</keyword>
<evidence type="ECO:0000313" key="2">
    <source>
        <dbReference type="EMBL" id="TQM66616.1"/>
    </source>
</evidence>
<dbReference type="EMBL" id="VFPO01000001">
    <property type="protein sequence ID" value="TQM66616.1"/>
    <property type="molecule type" value="Genomic_DNA"/>
</dbReference>
<proteinExistence type="predicted"/>
<feature type="compositionally biased region" description="Low complexity" evidence="1">
    <location>
        <begin position="10"/>
        <end position="22"/>
    </location>
</feature>
<feature type="region of interest" description="Disordered" evidence="1">
    <location>
        <begin position="1"/>
        <end position="25"/>
    </location>
</feature>
<dbReference type="InterPro" id="IPR006175">
    <property type="entry name" value="YjgF/YER057c/UK114"/>
</dbReference>
<evidence type="ECO:0000313" key="3">
    <source>
        <dbReference type="Proteomes" id="UP000316706"/>
    </source>
</evidence>
<dbReference type="InterPro" id="IPR013813">
    <property type="entry name" value="Endoribo_LPSP/chorism_mut-like"/>
</dbReference>
<organism evidence="2 3">
    <name type="scientific">Actinomadura hallensis</name>
    <dbReference type="NCBI Taxonomy" id="337895"/>
    <lineage>
        <taxon>Bacteria</taxon>
        <taxon>Bacillati</taxon>
        <taxon>Actinomycetota</taxon>
        <taxon>Actinomycetes</taxon>
        <taxon>Streptosporangiales</taxon>
        <taxon>Thermomonosporaceae</taxon>
        <taxon>Actinomadura</taxon>
    </lineage>
</organism>
<gene>
    <name evidence="2" type="ORF">FHX41_0197</name>
</gene>
<dbReference type="AlphaFoldDB" id="A0A543I7N1"/>
<dbReference type="PANTHER" id="PTHR43760">
    <property type="entry name" value="ENDORIBONUCLEASE-RELATED"/>
    <property type="match status" value="1"/>
</dbReference>